<reference evidence="2 3" key="2">
    <citation type="submission" date="2018-11" db="EMBL/GenBank/DDBJ databases">
        <authorList>
            <consortium name="Pathogen Informatics"/>
        </authorList>
    </citation>
    <scope>NUCLEOTIDE SEQUENCE [LARGE SCALE GENOMIC DNA]</scope>
    <source>
        <strain evidence="2 3">NST_G2</strain>
    </source>
</reference>
<proteinExistence type="predicted"/>
<dbReference type="OrthoDB" id="10009078at2759"/>
<reference evidence="4" key="1">
    <citation type="submission" date="2016-06" db="UniProtKB">
        <authorList>
            <consortium name="WormBaseParasite"/>
        </authorList>
    </citation>
    <scope>IDENTIFICATION</scope>
</reference>
<evidence type="ECO:0000313" key="3">
    <source>
        <dbReference type="Proteomes" id="UP000275846"/>
    </source>
</evidence>
<protein>
    <submittedName>
        <fullName evidence="4">UBX domain-containing protein</fullName>
    </submittedName>
</protein>
<evidence type="ECO:0000313" key="2">
    <source>
        <dbReference type="EMBL" id="VDM00423.1"/>
    </source>
</evidence>
<feature type="region of interest" description="Disordered" evidence="1">
    <location>
        <begin position="119"/>
        <end position="177"/>
    </location>
</feature>
<sequence>MLVTQAGAITFPFDKPEQVIDFFVGYLKSCGLDSSFVLGLQIRPYAIYDEDVEAWNMLDSLSSTKQGERIYLSTSTTASRASKPASAEMVPEDTFEQTLLRRTTSPSVAFLSSLARGEEVEMDAETSKEREAGLEPAPSETTRPKRDTRPTNAKQRGKAKAEEELETLSSSAQPPPIQPAHKVASCWMWNCAVTEDCLLVSEMAQAVAFMRSEWSSFAYLPLVLAHQKAIFYLDDGDCSHAFSYEHWYLIFIRNDL</sequence>
<accession>A0A183TC39</accession>
<keyword evidence="3" id="KW-1185">Reference proteome</keyword>
<organism evidence="4">
    <name type="scientific">Schistocephalus solidus</name>
    <name type="common">Tapeworm</name>
    <dbReference type="NCBI Taxonomy" id="70667"/>
    <lineage>
        <taxon>Eukaryota</taxon>
        <taxon>Metazoa</taxon>
        <taxon>Spiralia</taxon>
        <taxon>Lophotrochozoa</taxon>
        <taxon>Platyhelminthes</taxon>
        <taxon>Cestoda</taxon>
        <taxon>Eucestoda</taxon>
        <taxon>Diphyllobothriidea</taxon>
        <taxon>Diphyllobothriidae</taxon>
        <taxon>Schistocephalus</taxon>
    </lineage>
</organism>
<evidence type="ECO:0000256" key="1">
    <source>
        <dbReference type="SAM" id="MobiDB-lite"/>
    </source>
</evidence>
<dbReference type="EMBL" id="UYSU01038599">
    <property type="protein sequence ID" value="VDM00423.1"/>
    <property type="molecule type" value="Genomic_DNA"/>
</dbReference>
<dbReference type="Proteomes" id="UP000275846">
    <property type="component" value="Unassembled WGS sequence"/>
</dbReference>
<gene>
    <name evidence="2" type="ORF">SSLN_LOCUS14037</name>
</gene>
<dbReference type="WBParaSite" id="SSLN_0001457501-mRNA-1">
    <property type="protein sequence ID" value="SSLN_0001457501-mRNA-1"/>
    <property type="gene ID" value="SSLN_0001457501"/>
</dbReference>
<dbReference type="AlphaFoldDB" id="A0A183TC39"/>
<evidence type="ECO:0000313" key="4">
    <source>
        <dbReference type="WBParaSite" id="SSLN_0001457501-mRNA-1"/>
    </source>
</evidence>
<name>A0A183TC39_SCHSO</name>